<keyword evidence="5 11" id="KW-0812">Transmembrane</keyword>
<evidence type="ECO:0000256" key="7">
    <source>
        <dbReference type="ARBA" id="ARBA00022989"/>
    </source>
</evidence>
<evidence type="ECO:0000256" key="6">
    <source>
        <dbReference type="ARBA" id="ARBA00022729"/>
    </source>
</evidence>
<dbReference type="EMBL" id="VOSW01000017">
    <property type="protein sequence ID" value="KAE8759888.1"/>
    <property type="molecule type" value="Genomic_DNA"/>
</dbReference>
<keyword evidence="6" id="KW-0732">Signal</keyword>
<evidence type="ECO:0000256" key="10">
    <source>
        <dbReference type="ARBA" id="ARBA00023288"/>
    </source>
</evidence>
<dbReference type="RefSeq" id="WP_154559775.1">
    <property type="nucleotide sequence ID" value="NZ_JAMXWF010000007.1"/>
</dbReference>
<dbReference type="EMBL" id="JAPKHW010000007">
    <property type="protein sequence ID" value="MCX4145977.1"/>
    <property type="molecule type" value="Genomic_DNA"/>
</dbReference>
<proteinExistence type="inferred from homology"/>
<reference evidence="12 15" key="1">
    <citation type="journal article" date="2020" name="Int. J. Syst. Evol. Microbiol.">
        <title>Paraburkholderia madseniana sp. nov., a phenolic acid-degrading bacterium isolated from acidic forest soil.</title>
        <authorList>
            <person name="Wilhelm R.C."/>
            <person name="Murphy S.J.L."/>
            <person name="Feriancek N.M."/>
            <person name="Karasz D.C."/>
            <person name="DeRito C.M."/>
            <person name="Newman J.D."/>
            <person name="Buckley D.H."/>
        </authorList>
    </citation>
    <scope>NUCLEOTIDE SEQUENCE [LARGE SCALE GENOMIC DNA]</scope>
    <source>
        <strain evidence="12 15">RP11</strain>
    </source>
</reference>
<accession>A0A6N6WIW7</accession>
<keyword evidence="9" id="KW-0564">Palmitate</keyword>
<keyword evidence="8 11" id="KW-0472">Membrane</keyword>
<dbReference type="AlphaFoldDB" id="A0A6N6WIW7"/>
<dbReference type="Pfam" id="PF17090">
    <property type="entry name" value="Ytca"/>
    <property type="match status" value="1"/>
</dbReference>
<evidence type="ECO:0000313" key="12">
    <source>
        <dbReference type="EMBL" id="KAE8759888.1"/>
    </source>
</evidence>
<dbReference type="GO" id="GO:0016020">
    <property type="term" value="C:membrane"/>
    <property type="evidence" value="ECO:0007669"/>
    <property type="project" value="UniProtKB-SubCell"/>
</dbReference>
<dbReference type="OrthoDB" id="123105at2"/>
<evidence type="ECO:0000256" key="1">
    <source>
        <dbReference type="ARBA" id="ARBA00004141"/>
    </source>
</evidence>
<protein>
    <recommendedName>
        <fullName evidence="3">Uncharacterized protein YtcA</fullName>
    </recommendedName>
</protein>
<comment type="subcellular location">
    <subcellularLocation>
        <location evidence="1">Membrane</location>
        <topology evidence="1">Multi-pass membrane protein</topology>
    </subcellularLocation>
</comment>
<sequence>MMSCATLTACSDAPSVGVLGAYFPDWLFCIVGGVLLVVCVHVLLSRSGRGAWLTPPAIVYPALTVLFSIALWVAGFNL</sequence>
<evidence type="ECO:0000313" key="15">
    <source>
        <dbReference type="Proteomes" id="UP000463700"/>
    </source>
</evidence>
<dbReference type="InterPro" id="IPR031381">
    <property type="entry name" value="YtcA"/>
</dbReference>
<evidence type="ECO:0000313" key="16">
    <source>
        <dbReference type="Proteomes" id="UP001209412"/>
    </source>
</evidence>
<comment type="similarity">
    <text evidence="2">Belongs to the YtcA family.</text>
</comment>
<keyword evidence="4" id="KW-1003">Cell membrane</keyword>
<keyword evidence="16" id="KW-1185">Reference proteome</keyword>
<name>A0A6N6WIW7_9BURK</name>
<evidence type="ECO:0000256" key="9">
    <source>
        <dbReference type="ARBA" id="ARBA00023139"/>
    </source>
</evidence>
<dbReference type="EMBL" id="JAMXWF010000007">
    <property type="protein sequence ID" value="MDQ6407804.1"/>
    <property type="molecule type" value="Genomic_DNA"/>
</dbReference>
<gene>
    <name evidence="12" type="ORF">FSO04_11335</name>
    <name evidence="14" type="ORF">NIE36_11385</name>
    <name evidence="13" type="ORF">OSB80_11415</name>
</gene>
<dbReference type="Proteomes" id="UP001242288">
    <property type="component" value="Unassembled WGS sequence"/>
</dbReference>
<evidence type="ECO:0000313" key="14">
    <source>
        <dbReference type="EMBL" id="MDQ6407804.1"/>
    </source>
</evidence>
<comment type="caution">
    <text evidence="12">The sequence shown here is derived from an EMBL/GenBank/DDBJ whole genome shotgun (WGS) entry which is preliminary data.</text>
</comment>
<dbReference type="Proteomes" id="UP001209412">
    <property type="component" value="Unassembled WGS sequence"/>
</dbReference>
<evidence type="ECO:0000256" key="11">
    <source>
        <dbReference type="SAM" id="Phobius"/>
    </source>
</evidence>
<evidence type="ECO:0000256" key="8">
    <source>
        <dbReference type="ARBA" id="ARBA00023136"/>
    </source>
</evidence>
<feature type="transmembrane region" description="Helical" evidence="11">
    <location>
        <begin position="57"/>
        <end position="75"/>
    </location>
</feature>
<evidence type="ECO:0000256" key="2">
    <source>
        <dbReference type="ARBA" id="ARBA00008208"/>
    </source>
</evidence>
<keyword evidence="7 11" id="KW-1133">Transmembrane helix</keyword>
<evidence type="ECO:0000256" key="4">
    <source>
        <dbReference type="ARBA" id="ARBA00022475"/>
    </source>
</evidence>
<organism evidence="12 15">
    <name type="scientific">Paraburkholderia madseniana</name>
    <dbReference type="NCBI Taxonomy" id="2599607"/>
    <lineage>
        <taxon>Bacteria</taxon>
        <taxon>Pseudomonadati</taxon>
        <taxon>Pseudomonadota</taxon>
        <taxon>Betaproteobacteria</taxon>
        <taxon>Burkholderiales</taxon>
        <taxon>Burkholderiaceae</taxon>
        <taxon>Paraburkholderia</taxon>
    </lineage>
</organism>
<reference evidence="14" key="2">
    <citation type="submission" date="2022-06" db="EMBL/GenBank/DDBJ databases">
        <title>PHB producers.</title>
        <authorList>
            <person name="Besaury L."/>
        </authorList>
    </citation>
    <scope>NUCLEOTIDE SEQUENCE</scope>
    <source>
        <strain evidence="13 16">SEWS6</strain>
    </source>
</reference>
<feature type="transmembrane region" description="Helical" evidence="11">
    <location>
        <begin position="25"/>
        <end position="45"/>
    </location>
</feature>
<keyword evidence="10 13" id="KW-0449">Lipoprotein</keyword>
<evidence type="ECO:0000313" key="13">
    <source>
        <dbReference type="EMBL" id="MCX4145977.1"/>
    </source>
</evidence>
<evidence type="ECO:0000256" key="5">
    <source>
        <dbReference type="ARBA" id="ARBA00022692"/>
    </source>
</evidence>
<evidence type="ECO:0000256" key="3">
    <source>
        <dbReference type="ARBA" id="ARBA00021237"/>
    </source>
</evidence>
<dbReference type="Proteomes" id="UP000463700">
    <property type="component" value="Unassembled WGS sequence"/>
</dbReference>